<evidence type="ECO:0000313" key="9">
    <source>
        <dbReference type="EMBL" id="ABM27602.1"/>
    </source>
</evidence>
<dbReference type="PROSITE" id="PS50110">
    <property type="entry name" value="RESPONSE_REGULATORY"/>
    <property type="match status" value="2"/>
</dbReference>
<dbReference type="InterPro" id="IPR004358">
    <property type="entry name" value="Sig_transdc_His_kin-like_C"/>
</dbReference>
<dbReference type="Gene3D" id="3.40.50.2300">
    <property type="match status" value="2"/>
</dbReference>
<dbReference type="SUPFAM" id="SSF55874">
    <property type="entry name" value="ATPase domain of HSP90 chaperone/DNA topoisomerase II/histidine kinase"/>
    <property type="match status" value="1"/>
</dbReference>
<dbReference type="EMBL" id="CP000527">
    <property type="protein sequence ID" value="ABM27602.1"/>
    <property type="molecule type" value="Genomic_DNA"/>
</dbReference>
<dbReference type="Pfam" id="PF02518">
    <property type="entry name" value="HATPase_c"/>
    <property type="match status" value="1"/>
</dbReference>
<dbReference type="KEGG" id="dvl:Dvul_0579"/>
<proteinExistence type="predicted"/>
<evidence type="ECO:0000256" key="1">
    <source>
        <dbReference type="ARBA" id="ARBA00000085"/>
    </source>
</evidence>
<keyword evidence="4" id="KW-0808">Transferase</keyword>
<feature type="domain" description="Histidine kinase" evidence="7">
    <location>
        <begin position="266"/>
        <end position="484"/>
    </location>
</feature>
<evidence type="ECO:0000256" key="6">
    <source>
        <dbReference type="PROSITE-ProRule" id="PRU00169"/>
    </source>
</evidence>
<dbReference type="InterPro" id="IPR003594">
    <property type="entry name" value="HATPase_dom"/>
</dbReference>
<dbReference type="InterPro" id="IPR003661">
    <property type="entry name" value="HisK_dim/P_dom"/>
</dbReference>
<dbReference type="InterPro" id="IPR036890">
    <property type="entry name" value="HATPase_C_sf"/>
</dbReference>
<evidence type="ECO:0000259" key="8">
    <source>
        <dbReference type="PROSITE" id="PS50110"/>
    </source>
</evidence>
<dbReference type="Pfam" id="PF00512">
    <property type="entry name" value="HisKA"/>
    <property type="match status" value="1"/>
</dbReference>
<dbReference type="SMART" id="SM00388">
    <property type="entry name" value="HisKA"/>
    <property type="match status" value="1"/>
</dbReference>
<dbReference type="PANTHER" id="PTHR43547">
    <property type="entry name" value="TWO-COMPONENT HISTIDINE KINASE"/>
    <property type="match status" value="1"/>
</dbReference>
<keyword evidence="3 6" id="KW-0597">Phosphoprotein</keyword>
<dbReference type="SMART" id="SM00448">
    <property type="entry name" value="REC"/>
    <property type="match status" value="2"/>
</dbReference>
<dbReference type="RefSeq" id="WP_010939946.1">
    <property type="nucleotide sequence ID" value="NC_008751.1"/>
</dbReference>
<dbReference type="PANTHER" id="PTHR43547:SF2">
    <property type="entry name" value="HYBRID SIGNAL TRANSDUCTION HISTIDINE KINASE C"/>
    <property type="match status" value="1"/>
</dbReference>
<evidence type="ECO:0000256" key="3">
    <source>
        <dbReference type="ARBA" id="ARBA00022553"/>
    </source>
</evidence>
<dbReference type="SUPFAM" id="SSF52172">
    <property type="entry name" value="CheY-like"/>
    <property type="match status" value="2"/>
</dbReference>
<gene>
    <name evidence="9" type="ordered locus">Dvul_0579</name>
</gene>
<dbReference type="InterPro" id="IPR005467">
    <property type="entry name" value="His_kinase_dom"/>
</dbReference>
<feature type="domain" description="Response regulatory" evidence="8">
    <location>
        <begin position="127"/>
        <end position="244"/>
    </location>
</feature>
<organism evidence="9 10">
    <name type="scientific">Nitratidesulfovibrio vulgaris (strain DP4)</name>
    <name type="common">Desulfovibrio vulgaris</name>
    <dbReference type="NCBI Taxonomy" id="391774"/>
    <lineage>
        <taxon>Bacteria</taxon>
        <taxon>Pseudomonadati</taxon>
        <taxon>Thermodesulfobacteriota</taxon>
        <taxon>Desulfovibrionia</taxon>
        <taxon>Desulfovibrionales</taxon>
        <taxon>Desulfovibrionaceae</taxon>
        <taxon>Nitratidesulfovibrio</taxon>
    </lineage>
</organism>
<dbReference type="PROSITE" id="PS50109">
    <property type="entry name" value="HIS_KIN"/>
    <property type="match status" value="1"/>
</dbReference>
<dbReference type="SMR" id="A0A0H3A556"/>
<sequence>MSSPRILIVEDSPSTLRELRRALETELGFTVLTAGSLAEARSVLDHHGPDFFLAVLDLVLPDASDGEIVAAVRAYDIPVVVFTSQFDEATRHSILAQDVIDYFIKNECAIGDLTAAVSRLWRNRNTRILVVDDSTSMRTFLKDELRRYMFQVFEASSGATALRLLERNPDIAVVITDYLMPGMDGLELTRRIRNRWGRETVAVIGVSVQSEMPLTVSFIKNGANDFLTKPFHREELYCRTVMNVEMVERSRSLIELNDLKNRFLGMAAHDLRNPINGIRGFTRMLLDGILGPLNTDQRGILSTVHEASNDMLLLVNDLLDVTVIESGTLELDIVPGPLQELVRERISFAVLAAGAKNIQIIQNIDDIEGCAYDNRRMAQVFDNLLSNAIKFTPADSAVRVALHREGDKAVFSVSDEGPGIKAEERELLFESFRKLSARPTGGESSTGLGLTIVNRIVTAHGGSVWVDDAPASGATFHVSLPLTPSPA</sequence>
<dbReference type="HOGENOM" id="CLU_000445_114_72_7"/>
<evidence type="ECO:0000256" key="2">
    <source>
        <dbReference type="ARBA" id="ARBA00012438"/>
    </source>
</evidence>
<dbReference type="InterPro" id="IPR011006">
    <property type="entry name" value="CheY-like_superfamily"/>
</dbReference>
<dbReference type="CDD" id="cd00075">
    <property type="entry name" value="HATPase"/>
    <property type="match status" value="1"/>
</dbReference>
<evidence type="ECO:0000313" key="10">
    <source>
        <dbReference type="Proteomes" id="UP000009173"/>
    </source>
</evidence>
<dbReference type="Pfam" id="PF00072">
    <property type="entry name" value="Response_reg"/>
    <property type="match status" value="2"/>
</dbReference>
<reference evidence="10" key="1">
    <citation type="journal article" date="2009" name="Environ. Microbiol.">
        <title>Contribution of mobile genetic elements to Desulfovibrio vulgaris genome plasticity.</title>
        <authorList>
            <person name="Walker C.B."/>
            <person name="Stolyar S."/>
            <person name="Chivian D."/>
            <person name="Pinel N."/>
            <person name="Gabster J.A."/>
            <person name="Dehal P.S."/>
            <person name="He Z."/>
            <person name="Yang Z.K."/>
            <person name="Yen H.C."/>
            <person name="Zhou J."/>
            <person name="Wall J.D."/>
            <person name="Hazen T.C."/>
            <person name="Arkin A.P."/>
            <person name="Stahl D.A."/>
        </authorList>
    </citation>
    <scope>NUCLEOTIDE SEQUENCE [LARGE SCALE GENOMIC DNA]</scope>
    <source>
        <strain evidence="10">DP4</strain>
    </source>
</reference>
<dbReference type="Gene3D" id="1.10.287.130">
    <property type="match status" value="1"/>
</dbReference>
<evidence type="ECO:0000256" key="4">
    <source>
        <dbReference type="ARBA" id="ARBA00022679"/>
    </source>
</evidence>
<dbReference type="FunFam" id="3.30.565.10:FF:000006">
    <property type="entry name" value="Sensor histidine kinase WalK"/>
    <property type="match status" value="1"/>
</dbReference>
<dbReference type="CDD" id="cd00082">
    <property type="entry name" value="HisKA"/>
    <property type="match status" value="1"/>
</dbReference>
<dbReference type="SMART" id="SM00387">
    <property type="entry name" value="HATPase_c"/>
    <property type="match status" value="1"/>
</dbReference>
<evidence type="ECO:0000256" key="5">
    <source>
        <dbReference type="ARBA" id="ARBA00022777"/>
    </source>
</evidence>
<feature type="domain" description="Response regulatory" evidence="8">
    <location>
        <begin position="5"/>
        <end position="121"/>
    </location>
</feature>
<dbReference type="PRINTS" id="PR00344">
    <property type="entry name" value="BCTRLSENSOR"/>
</dbReference>
<feature type="modified residue" description="4-aspartylphosphate" evidence="6">
    <location>
        <position position="177"/>
    </location>
</feature>
<accession>A0A0H3A556</accession>
<dbReference type="Proteomes" id="UP000009173">
    <property type="component" value="Chromosome"/>
</dbReference>
<protein>
    <recommendedName>
        <fullName evidence="2">histidine kinase</fullName>
        <ecNumber evidence="2">2.7.13.3</ecNumber>
    </recommendedName>
</protein>
<dbReference type="Gene3D" id="3.30.565.10">
    <property type="entry name" value="Histidine kinase-like ATPase, C-terminal domain"/>
    <property type="match status" value="1"/>
</dbReference>
<dbReference type="GO" id="GO:0000155">
    <property type="term" value="F:phosphorelay sensor kinase activity"/>
    <property type="evidence" value="ECO:0007669"/>
    <property type="project" value="InterPro"/>
</dbReference>
<feature type="modified residue" description="4-aspartylphosphate" evidence="6">
    <location>
        <position position="57"/>
    </location>
</feature>
<comment type="catalytic activity">
    <reaction evidence="1">
        <text>ATP + protein L-histidine = ADP + protein N-phospho-L-histidine.</text>
        <dbReference type="EC" id="2.7.13.3"/>
    </reaction>
</comment>
<dbReference type="InterPro" id="IPR001789">
    <property type="entry name" value="Sig_transdc_resp-reg_receiver"/>
</dbReference>
<dbReference type="EC" id="2.7.13.3" evidence="2"/>
<keyword evidence="5 9" id="KW-0418">Kinase</keyword>
<evidence type="ECO:0000259" key="7">
    <source>
        <dbReference type="PROSITE" id="PS50109"/>
    </source>
</evidence>
<dbReference type="AlphaFoldDB" id="A0A0H3A556"/>
<name>A0A0H3A556_NITV4</name>